<dbReference type="PANTHER" id="PTHR43794:SF11">
    <property type="entry name" value="AMIDOHYDROLASE-RELATED DOMAIN-CONTAINING PROTEIN"/>
    <property type="match status" value="1"/>
</dbReference>
<dbReference type="InterPro" id="IPR006680">
    <property type="entry name" value="Amidohydro-rel"/>
</dbReference>
<dbReference type="Gene3D" id="2.30.40.10">
    <property type="entry name" value="Urease, subunit C, domain 1"/>
    <property type="match status" value="1"/>
</dbReference>
<dbReference type="EMBL" id="JBFBVU010000015">
    <property type="protein sequence ID" value="MEV8467665.1"/>
    <property type="molecule type" value="Genomic_DNA"/>
</dbReference>
<dbReference type="Proteomes" id="UP001553161">
    <property type="component" value="Unassembled WGS sequence"/>
</dbReference>
<gene>
    <name evidence="4" type="ORF">AB0T83_12840</name>
</gene>
<comment type="similarity">
    <text evidence="1">Belongs to the metallo-dependent hydrolases superfamily. ATZ/TRZ family.</text>
</comment>
<dbReference type="Gene3D" id="3.20.20.140">
    <property type="entry name" value="Metal-dependent hydrolases"/>
    <property type="match status" value="1"/>
</dbReference>
<dbReference type="InterPro" id="IPR032466">
    <property type="entry name" value="Metal_Hydrolase"/>
</dbReference>
<evidence type="ECO:0000256" key="2">
    <source>
        <dbReference type="ARBA" id="ARBA00022801"/>
    </source>
</evidence>
<evidence type="ECO:0000256" key="1">
    <source>
        <dbReference type="ARBA" id="ARBA00006745"/>
    </source>
</evidence>
<dbReference type="InterPro" id="IPR011059">
    <property type="entry name" value="Metal-dep_hydrolase_composite"/>
</dbReference>
<evidence type="ECO:0000259" key="3">
    <source>
        <dbReference type="Pfam" id="PF01979"/>
    </source>
</evidence>
<sequence>MTGNLFIRGARVLTFDETRRDLDCADILIERGMISAVGPDLVAPEGVPVIDGAGQLAMPGLINAHFHSPANLMKGMLDSLPLEIFMLYEVPPLSDVPPPPELVRVRTLLGAVEMLKRGITSVQDDAFFVPGPDPDAIDALMGAYAASGMRATVALDQPNVVEYAKYPFLADLLPAGEKARMEAAPRQTGAELLDLYRHLLTRWSGAKDGRLGAAVSCSAPHRVTQDYMAALSQLSREWDVPFYVHMLETRVQRVFGQEVLGKSLVRYIHDLGMLDERVNLIHGIWLDEPDMDLIADAGACIAHNPVCNLRLGSGIMPFRALSDRNIPICLGTDEALADDGINLWGAIKTAGLVHNITDPDYRRWPTAQEILDCAFLGGARAMRRQQTIGRIMPGYAADIAMLDLSQINFTPLNDLARQLVYCEDGGSVRRTIVAGRVVMEDGKVRGIDEAELFAQARELAREHAPALETARAAAARLEPHYRDMYLRASRTDVGFTRWLEKGTHP</sequence>
<comment type="caution">
    <text evidence="4">The sequence shown here is derived from an EMBL/GenBank/DDBJ whole genome shotgun (WGS) entry which is preliminary data.</text>
</comment>
<dbReference type="SUPFAM" id="SSF51556">
    <property type="entry name" value="Metallo-dependent hydrolases"/>
    <property type="match status" value="1"/>
</dbReference>
<keyword evidence="2" id="KW-0378">Hydrolase</keyword>
<feature type="domain" description="Amidohydrolase-related" evidence="3">
    <location>
        <begin position="57"/>
        <end position="438"/>
    </location>
</feature>
<accession>A0ABV3L7V0</accession>
<name>A0ABV3L7V0_9RHOB</name>
<proteinExistence type="inferred from homology"/>
<protein>
    <submittedName>
        <fullName evidence="4">Amidohydrolase family protein</fullName>
    </submittedName>
</protein>
<dbReference type="InterPro" id="IPR050287">
    <property type="entry name" value="MTA/SAH_deaminase"/>
</dbReference>
<reference evidence="4 5" key="1">
    <citation type="submission" date="2024-07" db="EMBL/GenBank/DDBJ databases">
        <authorList>
            <person name="Kang M."/>
        </authorList>
    </citation>
    <scope>NUCLEOTIDE SEQUENCE [LARGE SCALE GENOMIC DNA]</scope>
    <source>
        <strain evidence="4 5">DFM31</strain>
    </source>
</reference>
<dbReference type="PANTHER" id="PTHR43794">
    <property type="entry name" value="AMINOHYDROLASE SSNA-RELATED"/>
    <property type="match status" value="1"/>
</dbReference>
<evidence type="ECO:0000313" key="5">
    <source>
        <dbReference type="Proteomes" id="UP001553161"/>
    </source>
</evidence>
<organism evidence="4 5">
    <name type="scientific">Meridianimarinicoccus marinus</name>
    <dbReference type="NCBI Taxonomy" id="3231483"/>
    <lineage>
        <taxon>Bacteria</taxon>
        <taxon>Pseudomonadati</taxon>
        <taxon>Pseudomonadota</taxon>
        <taxon>Alphaproteobacteria</taxon>
        <taxon>Rhodobacterales</taxon>
        <taxon>Paracoccaceae</taxon>
        <taxon>Meridianimarinicoccus</taxon>
    </lineage>
</organism>
<dbReference type="SUPFAM" id="SSF51338">
    <property type="entry name" value="Composite domain of metallo-dependent hydrolases"/>
    <property type="match status" value="1"/>
</dbReference>
<keyword evidence="5" id="KW-1185">Reference proteome</keyword>
<evidence type="ECO:0000313" key="4">
    <source>
        <dbReference type="EMBL" id="MEV8467665.1"/>
    </source>
</evidence>
<dbReference type="Pfam" id="PF01979">
    <property type="entry name" value="Amidohydro_1"/>
    <property type="match status" value="1"/>
</dbReference>
<dbReference type="RefSeq" id="WP_366193540.1">
    <property type="nucleotide sequence ID" value="NZ_JBFBVU010000015.1"/>
</dbReference>